<evidence type="ECO:0000256" key="2">
    <source>
        <dbReference type="ARBA" id="ARBA00004479"/>
    </source>
</evidence>
<evidence type="ECO:0000256" key="7">
    <source>
        <dbReference type="ARBA" id="ARBA00022696"/>
    </source>
</evidence>
<dbReference type="AlphaFoldDB" id="A0A672HSW4"/>
<evidence type="ECO:0000313" key="21">
    <source>
        <dbReference type="Ensembl" id="ENSSFAP00005032014.1"/>
    </source>
</evidence>
<evidence type="ECO:0000313" key="22">
    <source>
        <dbReference type="Proteomes" id="UP000472267"/>
    </source>
</evidence>
<dbReference type="InterPro" id="IPR036116">
    <property type="entry name" value="FN3_sf"/>
</dbReference>
<keyword evidence="12" id="KW-0564">Palmitate</keyword>
<keyword evidence="9 17" id="KW-1133">Transmembrane helix</keyword>
<dbReference type="GO" id="GO:0004896">
    <property type="term" value="F:cytokine receptor activity"/>
    <property type="evidence" value="ECO:0007669"/>
    <property type="project" value="TreeGrafter"/>
</dbReference>
<keyword evidence="11 17" id="KW-0472">Membrane</keyword>
<feature type="domain" description="Fibronectin type-III" evidence="19">
    <location>
        <begin position="10"/>
        <end position="101"/>
    </location>
</feature>
<dbReference type="OMA" id="NPYRESN"/>
<feature type="signal peptide" evidence="18">
    <location>
        <begin position="1"/>
        <end position="22"/>
    </location>
</feature>
<evidence type="ECO:0000256" key="13">
    <source>
        <dbReference type="ARBA" id="ARBA00023157"/>
    </source>
</evidence>
<keyword evidence="6 17" id="KW-0812">Transmembrane</keyword>
<dbReference type="Pfam" id="PF01108">
    <property type="entry name" value="Tissue_fac"/>
    <property type="match status" value="1"/>
</dbReference>
<comment type="function">
    <text evidence="1">Initiates blood coagulation by forming a complex with circulating factor VII or VIIa. The [TF:VIIa] complex activates factors IX or X by specific limited proteolysis. TF plays a role in normal hemostasis by initiating the cell-surface assembly and propagation of the coagulation protease cascade.</text>
</comment>
<evidence type="ECO:0000256" key="9">
    <source>
        <dbReference type="ARBA" id="ARBA00022989"/>
    </source>
</evidence>
<dbReference type="Proteomes" id="UP000472267">
    <property type="component" value="Chromosome 18"/>
</dbReference>
<reference evidence="21" key="2">
    <citation type="submission" date="2025-08" db="UniProtKB">
        <authorList>
            <consortium name="Ensembl"/>
        </authorList>
    </citation>
    <scope>IDENTIFICATION</scope>
</reference>
<gene>
    <name evidence="21" type="primary">LOC115405350</name>
</gene>
<keyword evidence="14" id="KW-0325">Glycoprotein</keyword>
<dbReference type="InterPro" id="IPR015373">
    <property type="entry name" value="Interferon/interleukin_rcp_dom"/>
</dbReference>
<dbReference type="GeneID" id="115405350"/>
<evidence type="ECO:0000256" key="11">
    <source>
        <dbReference type="ARBA" id="ARBA00023136"/>
    </source>
</evidence>
<dbReference type="SUPFAM" id="SSF49265">
    <property type="entry name" value="Fibronectin type III"/>
    <property type="match status" value="2"/>
</dbReference>
<accession>A0A672HSW4</accession>
<organism evidence="21 22">
    <name type="scientific">Salarias fasciatus</name>
    <name type="common">Jewelled blenny</name>
    <name type="synonym">Blennius fasciatus</name>
    <dbReference type="NCBI Taxonomy" id="181472"/>
    <lineage>
        <taxon>Eukaryota</taxon>
        <taxon>Metazoa</taxon>
        <taxon>Chordata</taxon>
        <taxon>Craniata</taxon>
        <taxon>Vertebrata</taxon>
        <taxon>Euteleostomi</taxon>
        <taxon>Actinopterygii</taxon>
        <taxon>Neopterygii</taxon>
        <taxon>Teleostei</taxon>
        <taxon>Neoteleostei</taxon>
        <taxon>Acanthomorphata</taxon>
        <taxon>Ovalentaria</taxon>
        <taxon>Blenniimorphae</taxon>
        <taxon>Blenniiformes</taxon>
        <taxon>Blennioidei</taxon>
        <taxon>Blenniidae</taxon>
        <taxon>Salariinae</taxon>
        <taxon>Salarias</taxon>
    </lineage>
</organism>
<evidence type="ECO:0000259" key="19">
    <source>
        <dbReference type="Pfam" id="PF01108"/>
    </source>
</evidence>
<keyword evidence="15" id="KW-0449">Lipoprotein</keyword>
<dbReference type="PANTHER" id="PTHR20859">
    <property type="entry name" value="INTERFERON/INTERLEUKIN RECEPTOR"/>
    <property type="match status" value="1"/>
</dbReference>
<evidence type="ECO:0000256" key="8">
    <source>
        <dbReference type="ARBA" id="ARBA00022729"/>
    </source>
</evidence>
<evidence type="ECO:0000259" key="20">
    <source>
        <dbReference type="Pfam" id="PF09294"/>
    </source>
</evidence>
<comment type="similarity">
    <text evidence="3">Belongs to the tissue factor family.</text>
</comment>
<keyword evidence="22" id="KW-1185">Reference proteome</keyword>
<dbReference type="PANTHER" id="PTHR20859:SF22">
    <property type="entry name" value="TISSUE FACTOR"/>
    <property type="match status" value="1"/>
</dbReference>
<dbReference type="PRINTS" id="PR00346">
    <property type="entry name" value="TISSUEFACTOR"/>
</dbReference>
<feature type="chain" id="PRO_5025498731" description="Tissue factor" evidence="18">
    <location>
        <begin position="23"/>
        <end position="288"/>
    </location>
</feature>
<evidence type="ECO:0000256" key="4">
    <source>
        <dbReference type="ARBA" id="ARBA00011184"/>
    </source>
</evidence>
<dbReference type="Pfam" id="PF09294">
    <property type="entry name" value="Interfer-bind"/>
    <property type="match status" value="1"/>
</dbReference>
<dbReference type="Gene3D" id="2.60.40.10">
    <property type="entry name" value="Immunoglobulins"/>
    <property type="match status" value="2"/>
</dbReference>
<dbReference type="InterPro" id="IPR050650">
    <property type="entry name" value="Type-II_Cytokine-TF_Rcpt"/>
</dbReference>
<evidence type="ECO:0000256" key="14">
    <source>
        <dbReference type="ARBA" id="ARBA00023180"/>
    </source>
</evidence>
<dbReference type="Ensembl" id="ENSSFAT00005033158.1">
    <property type="protein sequence ID" value="ENSSFAP00005032014.1"/>
    <property type="gene ID" value="ENSSFAG00005016234.1"/>
</dbReference>
<evidence type="ECO:0000256" key="3">
    <source>
        <dbReference type="ARBA" id="ARBA00009197"/>
    </source>
</evidence>
<keyword evidence="13" id="KW-1015">Disulfide bond</keyword>
<evidence type="ECO:0000256" key="1">
    <source>
        <dbReference type="ARBA" id="ARBA00002201"/>
    </source>
</evidence>
<keyword evidence="8 18" id="KW-0732">Signal</keyword>
<evidence type="ECO:0000256" key="6">
    <source>
        <dbReference type="ARBA" id="ARBA00022692"/>
    </source>
</evidence>
<dbReference type="GO" id="GO:0005886">
    <property type="term" value="C:plasma membrane"/>
    <property type="evidence" value="ECO:0007669"/>
    <property type="project" value="TreeGrafter"/>
</dbReference>
<dbReference type="FunFam" id="2.60.40.10:FF:000899">
    <property type="entry name" value="Tissue factor"/>
    <property type="match status" value="1"/>
</dbReference>
<evidence type="ECO:0000256" key="5">
    <source>
        <dbReference type="ARBA" id="ARBA00018722"/>
    </source>
</evidence>
<protein>
    <recommendedName>
        <fullName evidence="5">Tissue factor</fullName>
    </recommendedName>
    <alternativeName>
        <fullName evidence="16">Coagulation factor III</fullName>
    </alternativeName>
</protein>
<sequence>MAALTALLSLGMCLCAGSITTAEELSVPRAEKLRWISLDFKTVLTWTTQPSEHTYTVLFAPDDGDWTESHDCIEITDTECDLTHDLQPLNRAYSADIQTNTGGFAYDEDEQAHTYSSLFNPYRESNISAVRFAVRPVNESTVTINITDTLTAIHEGTKQLTIRDVLRSDLKYKITYYKAGSTGKREVISASSVAEVSKLDAGEEYCFIVAAFVPSRPKEAQHGGWSSQQCTQVQGTAQGLSLGALVGVIFIVITVLIISIVVAVLCCNCCRQRNKSFQTAQTTVQIPI</sequence>
<dbReference type="GO" id="GO:0007596">
    <property type="term" value="P:blood coagulation"/>
    <property type="evidence" value="ECO:0007669"/>
    <property type="project" value="UniProtKB-KW"/>
</dbReference>
<evidence type="ECO:0000256" key="16">
    <source>
        <dbReference type="ARBA" id="ARBA00031171"/>
    </source>
</evidence>
<comment type="subunit">
    <text evidence="4">Interacts with HSPE; the interaction, inhibited by heparin, promotes the generation of activated factor X and activates coagulation in the presence of activated factor VII.</text>
</comment>
<dbReference type="InParanoid" id="A0A672HSW4"/>
<dbReference type="InterPro" id="IPR013783">
    <property type="entry name" value="Ig-like_fold"/>
</dbReference>
<feature type="transmembrane region" description="Helical" evidence="17">
    <location>
        <begin position="240"/>
        <end position="267"/>
    </location>
</feature>
<evidence type="ECO:0000256" key="17">
    <source>
        <dbReference type="SAM" id="Phobius"/>
    </source>
</evidence>
<comment type="subcellular location">
    <subcellularLocation>
        <location evidence="2">Membrane</location>
        <topology evidence="2">Single-pass type I membrane protein</topology>
    </subcellularLocation>
</comment>
<evidence type="ECO:0000256" key="10">
    <source>
        <dbReference type="ARBA" id="ARBA00023084"/>
    </source>
</evidence>
<evidence type="ECO:0000256" key="15">
    <source>
        <dbReference type="ARBA" id="ARBA00023288"/>
    </source>
</evidence>
<reference evidence="21" key="1">
    <citation type="submission" date="2019-06" db="EMBL/GenBank/DDBJ databases">
        <authorList>
            <consortium name="Wellcome Sanger Institute Data Sharing"/>
        </authorList>
    </citation>
    <scope>NUCLEOTIDE SEQUENCE [LARGE SCALE GENOMIC DNA]</scope>
</reference>
<keyword evidence="10" id="KW-0094">Blood coagulation</keyword>
<reference evidence="21" key="3">
    <citation type="submission" date="2025-09" db="UniProtKB">
        <authorList>
            <consortium name="Ensembl"/>
        </authorList>
    </citation>
    <scope>IDENTIFICATION</scope>
</reference>
<evidence type="ECO:0000256" key="12">
    <source>
        <dbReference type="ARBA" id="ARBA00023139"/>
    </source>
</evidence>
<dbReference type="InterPro" id="IPR001187">
    <property type="entry name" value="Tissue_factor"/>
</dbReference>
<dbReference type="RefSeq" id="XP_029970775.1">
    <property type="nucleotide sequence ID" value="XM_030114915.1"/>
</dbReference>
<evidence type="ECO:0000256" key="18">
    <source>
        <dbReference type="SAM" id="SignalP"/>
    </source>
</evidence>
<proteinExistence type="inferred from homology"/>
<name>A0A672HSW4_SALFA</name>
<keyword evidence="7" id="KW-0356">Hemostasis</keyword>
<dbReference type="InterPro" id="IPR003961">
    <property type="entry name" value="FN3_dom"/>
</dbReference>
<feature type="domain" description="Interferon/interleukin receptor" evidence="20">
    <location>
        <begin position="137"/>
        <end position="233"/>
    </location>
</feature>